<organism evidence="2 3">
    <name type="scientific">Streptomyces ochraceiscleroticus</name>
    <dbReference type="NCBI Taxonomy" id="47761"/>
    <lineage>
        <taxon>Bacteria</taxon>
        <taxon>Bacillati</taxon>
        <taxon>Actinomycetota</taxon>
        <taxon>Actinomycetes</taxon>
        <taxon>Kitasatosporales</taxon>
        <taxon>Streptomycetaceae</taxon>
        <taxon>Streptomyces</taxon>
    </lineage>
</organism>
<protein>
    <submittedName>
        <fullName evidence="2">Uncharacterized protein</fullName>
    </submittedName>
</protein>
<dbReference type="RefSeq" id="WP_078648768.1">
    <property type="nucleotide sequence ID" value="NZ_JBHSPX010000009.1"/>
</dbReference>
<evidence type="ECO:0000313" key="2">
    <source>
        <dbReference type="EMBL" id="MFC6067032.1"/>
    </source>
</evidence>
<accession>A0ABW1MWM5</accession>
<dbReference type="EMBL" id="JBHSPX010000009">
    <property type="protein sequence ID" value="MFC6067032.1"/>
    <property type="molecule type" value="Genomic_DNA"/>
</dbReference>
<reference evidence="3" key="1">
    <citation type="journal article" date="2019" name="Int. J. Syst. Evol. Microbiol.">
        <title>The Global Catalogue of Microorganisms (GCM) 10K type strain sequencing project: providing services to taxonomists for standard genome sequencing and annotation.</title>
        <authorList>
            <consortium name="The Broad Institute Genomics Platform"/>
            <consortium name="The Broad Institute Genome Sequencing Center for Infectious Disease"/>
            <person name="Wu L."/>
            <person name="Ma J."/>
        </authorList>
    </citation>
    <scope>NUCLEOTIDE SEQUENCE [LARGE SCALE GENOMIC DNA]</scope>
    <source>
        <strain evidence="3">CGMCC 1.15180</strain>
    </source>
</reference>
<proteinExistence type="predicted"/>
<evidence type="ECO:0000256" key="1">
    <source>
        <dbReference type="SAM" id="MobiDB-lite"/>
    </source>
</evidence>
<feature type="region of interest" description="Disordered" evidence="1">
    <location>
        <begin position="70"/>
        <end position="95"/>
    </location>
</feature>
<dbReference type="Proteomes" id="UP001596139">
    <property type="component" value="Unassembled WGS sequence"/>
</dbReference>
<gene>
    <name evidence="2" type="ORF">ACFP4F_31435</name>
</gene>
<feature type="compositionally biased region" description="Basic and acidic residues" evidence="1">
    <location>
        <begin position="73"/>
        <end position="83"/>
    </location>
</feature>
<comment type="caution">
    <text evidence="2">The sequence shown here is derived from an EMBL/GenBank/DDBJ whole genome shotgun (WGS) entry which is preliminary data.</text>
</comment>
<name>A0ABW1MWM5_9ACTN</name>
<keyword evidence="3" id="KW-1185">Reference proteome</keyword>
<sequence>MEMLCQQTRRTTSVSWPTDIDRRLNLLVRAAAAAGERTNRAELLAALVTAAETDPDQLAELLHRYRRLPGDALGHDSDREDLPAVRAPGPRRSIA</sequence>
<evidence type="ECO:0000313" key="3">
    <source>
        <dbReference type="Proteomes" id="UP001596139"/>
    </source>
</evidence>